<dbReference type="InterPro" id="IPR029016">
    <property type="entry name" value="GAF-like_dom_sf"/>
</dbReference>
<dbReference type="PANTHER" id="PTHR30136:SF24">
    <property type="entry name" value="HTH-TYPE TRANSCRIPTIONAL REPRESSOR ALLR"/>
    <property type="match status" value="1"/>
</dbReference>
<protein>
    <submittedName>
        <fullName evidence="6">IclR family transcriptional regulator</fullName>
    </submittedName>
</protein>
<dbReference type="InterPro" id="IPR036390">
    <property type="entry name" value="WH_DNA-bd_sf"/>
</dbReference>
<dbReference type="SUPFAM" id="SSF46785">
    <property type="entry name" value="Winged helix' DNA-binding domain"/>
    <property type="match status" value="1"/>
</dbReference>
<dbReference type="OrthoDB" id="9807558at2"/>
<dbReference type="GO" id="GO:0003700">
    <property type="term" value="F:DNA-binding transcription factor activity"/>
    <property type="evidence" value="ECO:0007669"/>
    <property type="project" value="TreeGrafter"/>
</dbReference>
<dbReference type="InterPro" id="IPR005471">
    <property type="entry name" value="Tscrpt_reg_IclR_N"/>
</dbReference>
<evidence type="ECO:0000256" key="1">
    <source>
        <dbReference type="ARBA" id="ARBA00023015"/>
    </source>
</evidence>
<dbReference type="SUPFAM" id="SSF55781">
    <property type="entry name" value="GAF domain-like"/>
    <property type="match status" value="1"/>
</dbReference>
<dbReference type="RefSeq" id="WP_135264484.1">
    <property type="nucleotide sequence ID" value="NZ_SMLM01000002.1"/>
</dbReference>
<evidence type="ECO:0000313" key="6">
    <source>
        <dbReference type="EMBL" id="TFZ02960.1"/>
    </source>
</evidence>
<evidence type="ECO:0000313" key="7">
    <source>
        <dbReference type="Proteomes" id="UP000298180"/>
    </source>
</evidence>
<dbReference type="Gene3D" id="1.10.10.10">
    <property type="entry name" value="Winged helix-like DNA-binding domain superfamily/Winged helix DNA-binding domain"/>
    <property type="match status" value="1"/>
</dbReference>
<gene>
    <name evidence="6" type="ORF">EZ313_17190</name>
</gene>
<proteinExistence type="predicted"/>
<dbReference type="PROSITE" id="PS51078">
    <property type="entry name" value="ICLR_ED"/>
    <property type="match status" value="1"/>
</dbReference>
<organism evidence="6 7">
    <name type="scientific">Ramlibacter henchirensis</name>
    <dbReference type="NCBI Taxonomy" id="204072"/>
    <lineage>
        <taxon>Bacteria</taxon>
        <taxon>Pseudomonadati</taxon>
        <taxon>Pseudomonadota</taxon>
        <taxon>Betaproteobacteria</taxon>
        <taxon>Burkholderiales</taxon>
        <taxon>Comamonadaceae</taxon>
        <taxon>Ramlibacter</taxon>
    </lineage>
</organism>
<keyword evidence="3" id="KW-0804">Transcription</keyword>
<dbReference type="Gene3D" id="3.30.450.40">
    <property type="match status" value="1"/>
</dbReference>
<feature type="domain" description="HTH iclR-type" evidence="4">
    <location>
        <begin position="8"/>
        <end position="70"/>
    </location>
</feature>
<keyword evidence="2" id="KW-0238">DNA-binding</keyword>
<dbReference type="InterPro" id="IPR050707">
    <property type="entry name" value="HTH_MetabolicPath_Reg"/>
</dbReference>
<dbReference type="PROSITE" id="PS51077">
    <property type="entry name" value="HTH_ICLR"/>
    <property type="match status" value="1"/>
</dbReference>
<keyword evidence="7" id="KW-1185">Reference proteome</keyword>
<comment type="caution">
    <text evidence="6">The sequence shown here is derived from an EMBL/GenBank/DDBJ whole genome shotgun (WGS) entry which is preliminary data.</text>
</comment>
<evidence type="ECO:0000256" key="2">
    <source>
        <dbReference type="ARBA" id="ARBA00023125"/>
    </source>
</evidence>
<sequence>MSSEVTSTGTVDRVALLLKVLAESNGDSSVAEVAQRMRLPTSTTHRLLVLLVNTGLADRGSRAGTYRAGLEFLRLGGLIVSRTEVTTVAEGFMQRVADGTGETSVLNLYVPAEQKAMIVKAIYGHHPLRIEQELYKMSSLAYGALGRSMLAFLPAEVVDEVLAKQEVSPITGRPMQDNRTIRRELALIRERGYAVSKGQRALGAVGMGTPIFRSQGAVVGSLCITMPESRFVESRESKMAHVLMEQARKLSATLGHVPSGG</sequence>
<name>A0A4Z0BXA5_9BURK</name>
<evidence type="ECO:0000259" key="4">
    <source>
        <dbReference type="PROSITE" id="PS51077"/>
    </source>
</evidence>
<dbReference type="PANTHER" id="PTHR30136">
    <property type="entry name" value="HELIX-TURN-HELIX TRANSCRIPTIONAL REGULATOR, ICLR FAMILY"/>
    <property type="match status" value="1"/>
</dbReference>
<reference evidence="6 7" key="1">
    <citation type="submission" date="2019-03" db="EMBL/GenBank/DDBJ databases">
        <title>Ramlibacter henchirensis DSM 14656, whole genome shotgun sequence.</title>
        <authorList>
            <person name="Zhang X."/>
            <person name="Feng G."/>
            <person name="Zhu H."/>
        </authorList>
    </citation>
    <scope>NUCLEOTIDE SEQUENCE [LARGE SCALE GENOMIC DNA]</scope>
    <source>
        <strain evidence="6 7">DSM 14656</strain>
    </source>
</reference>
<feature type="domain" description="IclR-ED" evidence="5">
    <location>
        <begin position="71"/>
        <end position="256"/>
    </location>
</feature>
<keyword evidence="1" id="KW-0805">Transcription regulation</keyword>
<dbReference type="AlphaFoldDB" id="A0A4Z0BXA5"/>
<dbReference type="GO" id="GO:0003677">
    <property type="term" value="F:DNA binding"/>
    <property type="evidence" value="ECO:0007669"/>
    <property type="project" value="UniProtKB-KW"/>
</dbReference>
<dbReference type="Pfam" id="PF01614">
    <property type="entry name" value="IclR_C"/>
    <property type="match status" value="1"/>
</dbReference>
<dbReference type="EMBL" id="SMLM01000002">
    <property type="protein sequence ID" value="TFZ02960.1"/>
    <property type="molecule type" value="Genomic_DNA"/>
</dbReference>
<accession>A0A4Z0BXA5</accession>
<dbReference type="InterPro" id="IPR014757">
    <property type="entry name" value="Tscrpt_reg_IclR_C"/>
</dbReference>
<evidence type="ECO:0000259" key="5">
    <source>
        <dbReference type="PROSITE" id="PS51078"/>
    </source>
</evidence>
<dbReference type="Pfam" id="PF09339">
    <property type="entry name" value="HTH_IclR"/>
    <property type="match status" value="1"/>
</dbReference>
<evidence type="ECO:0000256" key="3">
    <source>
        <dbReference type="ARBA" id="ARBA00023163"/>
    </source>
</evidence>
<dbReference type="GO" id="GO:0045892">
    <property type="term" value="P:negative regulation of DNA-templated transcription"/>
    <property type="evidence" value="ECO:0007669"/>
    <property type="project" value="TreeGrafter"/>
</dbReference>
<dbReference type="SMART" id="SM00346">
    <property type="entry name" value="HTH_ICLR"/>
    <property type="match status" value="1"/>
</dbReference>
<dbReference type="Proteomes" id="UP000298180">
    <property type="component" value="Unassembled WGS sequence"/>
</dbReference>
<dbReference type="InterPro" id="IPR036388">
    <property type="entry name" value="WH-like_DNA-bd_sf"/>
</dbReference>